<feature type="compositionally biased region" description="Basic and acidic residues" evidence="1">
    <location>
        <begin position="8"/>
        <end position="27"/>
    </location>
</feature>
<reference evidence="2 3" key="1">
    <citation type="journal article" date="2015" name="Stand. Genomic Sci.">
        <title>Genomic Encyclopedia of Bacterial and Archaeal Type Strains, Phase III: the genomes of soil and plant-associated and newly described type strains.</title>
        <authorList>
            <person name="Whitman W.B."/>
            <person name="Woyke T."/>
            <person name="Klenk H.P."/>
            <person name="Zhou Y."/>
            <person name="Lilburn T.G."/>
            <person name="Beck B.J."/>
            <person name="De Vos P."/>
            <person name="Vandamme P."/>
            <person name="Eisen J.A."/>
            <person name="Garrity G."/>
            <person name="Hugenholtz P."/>
            <person name="Kyrpides N.C."/>
        </authorList>
    </citation>
    <scope>NUCLEOTIDE SEQUENCE [LARGE SCALE GENOMIC DNA]</scope>
    <source>
        <strain evidence="2 3">CECT 7306</strain>
    </source>
</reference>
<protein>
    <submittedName>
        <fullName evidence="2">Uncharacterized protein</fullName>
    </submittedName>
</protein>
<dbReference type="RefSeq" id="WP_123381363.1">
    <property type="nucleotide sequence ID" value="NZ_RJKN01000011.1"/>
</dbReference>
<gene>
    <name evidence="2" type="ORF">EDC03_3310</name>
</gene>
<dbReference type="EMBL" id="RJKN01000011">
    <property type="protein sequence ID" value="ROP26673.1"/>
    <property type="molecule type" value="Genomic_DNA"/>
</dbReference>
<dbReference type="Proteomes" id="UP000276232">
    <property type="component" value="Unassembled WGS sequence"/>
</dbReference>
<keyword evidence="3" id="KW-1185">Reference proteome</keyword>
<feature type="compositionally biased region" description="Basic and acidic residues" evidence="1">
    <location>
        <begin position="51"/>
        <end position="66"/>
    </location>
</feature>
<evidence type="ECO:0000313" key="2">
    <source>
        <dbReference type="EMBL" id="ROP26673.1"/>
    </source>
</evidence>
<sequence length="66" mass="7136">MSTSTPEHGQDDAAREAVEQAEQHDPDGDAGQLHPRHDTTPSHDGVLDDTDPGHDPDGDPEEMPDR</sequence>
<comment type="caution">
    <text evidence="2">The sequence shown here is derived from an EMBL/GenBank/DDBJ whole genome shotgun (WGS) entry which is preliminary data.</text>
</comment>
<dbReference type="InParanoid" id="A0A3N1G8X1"/>
<feature type="region of interest" description="Disordered" evidence="1">
    <location>
        <begin position="1"/>
        <end position="66"/>
    </location>
</feature>
<organism evidence="2 3">
    <name type="scientific">Pseudokineococcus lusitanus</name>
    <dbReference type="NCBI Taxonomy" id="763993"/>
    <lineage>
        <taxon>Bacteria</taxon>
        <taxon>Bacillati</taxon>
        <taxon>Actinomycetota</taxon>
        <taxon>Actinomycetes</taxon>
        <taxon>Kineosporiales</taxon>
        <taxon>Kineosporiaceae</taxon>
        <taxon>Pseudokineococcus</taxon>
    </lineage>
</organism>
<proteinExistence type="predicted"/>
<name>A0A3N1G8X1_9ACTN</name>
<dbReference type="AlphaFoldDB" id="A0A3N1G8X1"/>
<evidence type="ECO:0000256" key="1">
    <source>
        <dbReference type="SAM" id="MobiDB-lite"/>
    </source>
</evidence>
<accession>A0A3N1G8X1</accession>
<evidence type="ECO:0000313" key="3">
    <source>
        <dbReference type="Proteomes" id="UP000276232"/>
    </source>
</evidence>